<organism evidence="2 3">
    <name type="scientific">Kurthia gibsonii</name>
    <dbReference type="NCBI Taxonomy" id="33946"/>
    <lineage>
        <taxon>Bacteria</taxon>
        <taxon>Bacillati</taxon>
        <taxon>Bacillota</taxon>
        <taxon>Bacilli</taxon>
        <taxon>Bacillales</taxon>
        <taxon>Caryophanaceae</taxon>
        <taxon>Kurthia</taxon>
    </lineage>
</organism>
<protein>
    <submittedName>
        <fullName evidence="2">Alpha/beta hydrolase</fullName>
    </submittedName>
</protein>
<dbReference type="InterPro" id="IPR029058">
    <property type="entry name" value="AB_hydrolase_fold"/>
</dbReference>
<feature type="domain" description="AB hydrolase-1" evidence="1">
    <location>
        <begin position="4"/>
        <end position="107"/>
    </location>
</feature>
<proteinExistence type="predicted"/>
<dbReference type="Proteomes" id="UP001398420">
    <property type="component" value="Unassembled WGS sequence"/>
</dbReference>
<gene>
    <name evidence="2" type="ORF">AAF454_00770</name>
</gene>
<dbReference type="InterPro" id="IPR000073">
    <property type="entry name" value="AB_hydrolase_1"/>
</dbReference>
<name>A0ABU9LJ27_9BACL</name>
<evidence type="ECO:0000313" key="3">
    <source>
        <dbReference type="Proteomes" id="UP001398420"/>
    </source>
</evidence>
<comment type="caution">
    <text evidence="2">The sequence shown here is derived from an EMBL/GenBank/DDBJ whole genome shotgun (WGS) entry which is preliminary data.</text>
</comment>
<sequence>MESIIALHGLGGTKEVYLEVQNELASFNITAIDLPGHGKQPTLEYFTKESLIEWLTKYVKEPTIFIGYSISCHILIDFAYTYPHLVEKLIFIDGGYFSPKDFGQSIEEVIEQTKIFVDQSRVSSVEQVVLDEQKELRRFTEEIAESIRARYKIEKDGSGSLRIQPEVVAAYSEIFYEDDEKILCVPIFLITVTQPKELTNIRIAAIEKLKQKTPQLQQIEVEGSHEIIAEKPKEIARIIQTILCS</sequence>
<dbReference type="EMBL" id="JBCEWA010000001">
    <property type="protein sequence ID" value="MEL5986949.1"/>
    <property type="molecule type" value="Genomic_DNA"/>
</dbReference>
<reference evidence="2 3" key="1">
    <citation type="submission" date="2024-04" db="EMBL/GenBank/DDBJ databases">
        <authorList>
            <person name="Wu Y.S."/>
            <person name="Zhang L."/>
        </authorList>
    </citation>
    <scope>NUCLEOTIDE SEQUENCE [LARGE SCALE GENOMIC DNA]</scope>
    <source>
        <strain evidence="2 3">KG-01</strain>
    </source>
</reference>
<dbReference type="GO" id="GO:0016787">
    <property type="term" value="F:hydrolase activity"/>
    <property type="evidence" value="ECO:0007669"/>
    <property type="project" value="UniProtKB-KW"/>
</dbReference>
<dbReference type="Gene3D" id="3.40.50.1820">
    <property type="entry name" value="alpha/beta hydrolase"/>
    <property type="match status" value="1"/>
</dbReference>
<evidence type="ECO:0000259" key="1">
    <source>
        <dbReference type="Pfam" id="PF00561"/>
    </source>
</evidence>
<keyword evidence="2" id="KW-0378">Hydrolase</keyword>
<dbReference type="PANTHER" id="PTHR43798:SF33">
    <property type="entry name" value="HYDROLASE, PUTATIVE (AFU_ORTHOLOGUE AFUA_2G14860)-RELATED"/>
    <property type="match status" value="1"/>
</dbReference>
<dbReference type="RefSeq" id="WP_342302577.1">
    <property type="nucleotide sequence ID" value="NZ_JBCEWA010000001.1"/>
</dbReference>
<dbReference type="SUPFAM" id="SSF53474">
    <property type="entry name" value="alpha/beta-Hydrolases"/>
    <property type="match status" value="1"/>
</dbReference>
<accession>A0ABU9LJ27</accession>
<dbReference type="PANTHER" id="PTHR43798">
    <property type="entry name" value="MONOACYLGLYCEROL LIPASE"/>
    <property type="match status" value="1"/>
</dbReference>
<dbReference type="Pfam" id="PF00561">
    <property type="entry name" value="Abhydrolase_1"/>
    <property type="match status" value="1"/>
</dbReference>
<evidence type="ECO:0000313" key="2">
    <source>
        <dbReference type="EMBL" id="MEL5986949.1"/>
    </source>
</evidence>
<dbReference type="InterPro" id="IPR050266">
    <property type="entry name" value="AB_hydrolase_sf"/>
</dbReference>
<keyword evidence="3" id="KW-1185">Reference proteome</keyword>